<feature type="compositionally biased region" description="Low complexity" evidence="1">
    <location>
        <begin position="580"/>
        <end position="594"/>
    </location>
</feature>
<evidence type="ECO:0000313" key="3">
    <source>
        <dbReference type="EMBL" id="SNQ46477.1"/>
    </source>
</evidence>
<accession>A0A2I2KLF9</accession>
<feature type="transmembrane region" description="Helical" evidence="2">
    <location>
        <begin position="446"/>
        <end position="465"/>
    </location>
</feature>
<organism evidence="3 4">
    <name type="scientific">Frankia canadensis</name>
    <dbReference type="NCBI Taxonomy" id="1836972"/>
    <lineage>
        <taxon>Bacteria</taxon>
        <taxon>Bacillati</taxon>
        <taxon>Actinomycetota</taxon>
        <taxon>Actinomycetes</taxon>
        <taxon>Frankiales</taxon>
        <taxon>Frankiaceae</taxon>
        <taxon>Frankia</taxon>
    </lineage>
</organism>
<feature type="transmembrane region" description="Helical" evidence="2">
    <location>
        <begin position="360"/>
        <end position="379"/>
    </location>
</feature>
<feature type="transmembrane region" description="Helical" evidence="2">
    <location>
        <begin position="206"/>
        <end position="228"/>
    </location>
</feature>
<keyword evidence="2" id="KW-1133">Transmembrane helix</keyword>
<name>A0A2I2KLF9_9ACTN</name>
<protein>
    <submittedName>
        <fullName evidence="3">Permease</fullName>
    </submittedName>
</protein>
<feature type="transmembrane region" description="Helical" evidence="2">
    <location>
        <begin position="180"/>
        <end position="200"/>
    </location>
</feature>
<proteinExistence type="predicted"/>
<dbReference type="PANTHER" id="PTHR31610">
    <property type="entry name" value="SLR0360 PROTEIN"/>
    <property type="match status" value="1"/>
</dbReference>
<keyword evidence="2" id="KW-0812">Transmembrane</keyword>
<reference evidence="3 4" key="1">
    <citation type="submission" date="2017-06" db="EMBL/GenBank/DDBJ databases">
        <authorList>
            <person name="Kim H.J."/>
            <person name="Triplett B.A."/>
        </authorList>
    </citation>
    <scope>NUCLEOTIDE SEQUENCE [LARGE SCALE GENOMIC DNA]</scope>
    <source>
        <strain evidence="3">FRACA_ARgP5</strain>
    </source>
</reference>
<feature type="transmembrane region" description="Helical" evidence="2">
    <location>
        <begin position="58"/>
        <end position="80"/>
    </location>
</feature>
<dbReference type="EMBL" id="FZMO01000047">
    <property type="protein sequence ID" value="SNQ46477.1"/>
    <property type="molecule type" value="Genomic_DNA"/>
</dbReference>
<evidence type="ECO:0000256" key="2">
    <source>
        <dbReference type="SAM" id="Phobius"/>
    </source>
</evidence>
<feature type="transmembrane region" description="Helical" evidence="2">
    <location>
        <begin position="130"/>
        <end position="148"/>
    </location>
</feature>
<feature type="region of interest" description="Disordered" evidence="1">
    <location>
        <begin position="537"/>
        <end position="594"/>
    </location>
</feature>
<feature type="transmembrane region" description="Helical" evidence="2">
    <location>
        <begin position="100"/>
        <end position="118"/>
    </location>
</feature>
<sequence length="594" mass="61282">MIRIGNRPAPAVSGAPALPYWTKGDTNAFFGLGINVLVNVIVLTSLCLFVVNIPKDDVFGAILPALGIAMLIGNLFYAYLGRRLAVKEGRDDVTAMPYGPSVPHMFIVVFVIMLPIYLKTKNPVEAWQAGLAWAFIIGIIVVIGAFVGPTIRRYAPRAAMLGTLAGISIAFISMRPAAQMWDAAWIALPVFGLLLIGLLTDLKLPYNLPIGAVALAVGTAIGWIGGFMDTPAVSEAAKDIALSLPTFHFDRLFDGLSDISPLLATAIPLGVYNFTEGMTNVESAASAGDSFNLRPILLADGFGAIIGSMLGSPFPPAVYIGHPGWKAAGGRTGYSLATGVVIALLCFCGLFGLLNAVLPLPAIVPILLYIGLLIGAQAFQVSPKAHGAAVVAAIIPNIASWAASQIDNTVTTAVGVASKLNPAVNLTVTDADLEGNSVLLHGLHTLGDGAVLAGLVLGSIVAFIIDKRFISATIASAAGAALSFIGLIHAEKVEWNAGGGQVALGYLFLAVLCGIWALTRPAPRVPDAEEIALEREHGIPSQARPTEDAAPAPDPAPAPAPAKDRTASAEEAAPTEDTVPAAAGTAPATPATTG</sequence>
<feature type="transmembrane region" description="Helical" evidence="2">
    <location>
        <begin position="28"/>
        <end position="51"/>
    </location>
</feature>
<gene>
    <name evidence="3" type="ORF">FRACA_1400009</name>
</gene>
<keyword evidence="2" id="KW-0472">Membrane</keyword>
<evidence type="ECO:0000256" key="1">
    <source>
        <dbReference type="SAM" id="MobiDB-lite"/>
    </source>
</evidence>
<keyword evidence="4" id="KW-1185">Reference proteome</keyword>
<feature type="transmembrane region" description="Helical" evidence="2">
    <location>
        <begin position="334"/>
        <end position="354"/>
    </location>
</feature>
<feature type="transmembrane region" description="Helical" evidence="2">
    <location>
        <begin position="502"/>
        <end position="519"/>
    </location>
</feature>
<evidence type="ECO:0000313" key="4">
    <source>
        <dbReference type="Proteomes" id="UP000234331"/>
    </source>
</evidence>
<dbReference type="PANTHER" id="PTHR31610:SF0">
    <property type="entry name" value="SLC26A_SULP TRANSPORTER DOMAIN-CONTAINING PROTEIN"/>
    <property type="match status" value="1"/>
</dbReference>
<feature type="transmembrane region" description="Helical" evidence="2">
    <location>
        <begin position="472"/>
        <end position="490"/>
    </location>
</feature>
<dbReference type="Proteomes" id="UP000234331">
    <property type="component" value="Unassembled WGS sequence"/>
</dbReference>
<dbReference type="RefSeq" id="WP_243407234.1">
    <property type="nucleotide sequence ID" value="NZ_FZMO01000047.1"/>
</dbReference>
<dbReference type="AlphaFoldDB" id="A0A2I2KLF9"/>